<comment type="caution">
    <text evidence="2">The sequence shown here is derived from an EMBL/GenBank/DDBJ whole genome shotgun (WGS) entry which is preliminary data.</text>
</comment>
<keyword evidence="1" id="KW-0812">Transmembrane</keyword>
<reference evidence="2" key="2">
    <citation type="submission" date="2020-08" db="EMBL/GenBank/DDBJ databases">
        <authorList>
            <person name="Lai Q."/>
        </authorList>
    </citation>
    <scope>NUCLEOTIDE SEQUENCE</scope>
    <source>
        <strain evidence="2">S27-2</strain>
    </source>
</reference>
<evidence type="ECO:0000313" key="2">
    <source>
        <dbReference type="EMBL" id="MBC3766159.1"/>
    </source>
</evidence>
<proteinExistence type="predicted"/>
<sequence>MKPKTKALLFSALLFPGTGHFVLKRPLAGSGIVFAALLLIHQLASDVMTQAQLIADDIMAGRVAPTIEGITIAMESQPVDPLMPLWSALLLVVWIGAMLDVLRISRLKPVSVKKAANRSS</sequence>
<gene>
    <name evidence="2" type="ORF">H8B19_09725</name>
</gene>
<protein>
    <submittedName>
        <fullName evidence="2">Uncharacterized protein</fullName>
    </submittedName>
</protein>
<keyword evidence="1" id="KW-1133">Transmembrane helix</keyword>
<name>A0A8J6ITW1_9ALTE</name>
<evidence type="ECO:0000256" key="1">
    <source>
        <dbReference type="SAM" id="Phobius"/>
    </source>
</evidence>
<accession>A0A8J6ITW1</accession>
<keyword evidence="3" id="KW-1185">Reference proteome</keyword>
<dbReference type="RefSeq" id="WP_186506630.1">
    <property type="nucleotide sequence ID" value="NZ_JACNEP010000006.1"/>
</dbReference>
<dbReference type="Proteomes" id="UP000601768">
    <property type="component" value="Unassembled WGS sequence"/>
</dbReference>
<evidence type="ECO:0000313" key="3">
    <source>
        <dbReference type="Proteomes" id="UP000601768"/>
    </source>
</evidence>
<dbReference type="AlphaFoldDB" id="A0A8J6ITW1"/>
<dbReference type="EMBL" id="JACNEP010000006">
    <property type="protein sequence ID" value="MBC3766159.1"/>
    <property type="molecule type" value="Genomic_DNA"/>
</dbReference>
<organism evidence="2 3">
    <name type="scientific">Neptunicella marina</name>
    <dbReference type="NCBI Taxonomy" id="2125989"/>
    <lineage>
        <taxon>Bacteria</taxon>
        <taxon>Pseudomonadati</taxon>
        <taxon>Pseudomonadota</taxon>
        <taxon>Gammaproteobacteria</taxon>
        <taxon>Alteromonadales</taxon>
        <taxon>Alteromonadaceae</taxon>
        <taxon>Neptunicella</taxon>
    </lineage>
</organism>
<keyword evidence="1" id="KW-0472">Membrane</keyword>
<reference evidence="2" key="1">
    <citation type="journal article" date="2018" name="Int. J. Syst. Evol. Microbiol.">
        <title>Neptunicella marina gen. nov., sp. nov., isolated from surface seawater.</title>
        <authorList>
            <person name="Liu X."/>
            <person name="Lai Q."/>
            <person name="Du Y."/>
            <person name="Zhang X."/>
            <person name="Liu Z."/>
            <person name="Sun F."/>
            <person name="Shao Z."/>
        </authorList>
    </citation>
    <scope>NUCLEOTIDE SEQUENCE</scope>
    <source>
        <strain evidence="2">S27-2</strain>
    </source>
</reference>
<feature type="transmembrane region" description="Helical" evidence="1">
    <location>
        <begin position="85"/>
        <end position="104"/>
    </location>
</feature>